<dbReference type="Pfam" id="PF00293">
    <property type="entry name" value="NUDIX"/>
    <property type="match status" value="1"/>
</dbReference>
<dbReference type="CDD" id="cd03427">
    <property type="entry name" value="NUDIX_MTH1_Nudt1"/>
    <property type="match status" value="1"/>
</dbReference>
<comment type="catalytic activity">
    <reaction evidence="8">
        <text>2-oxo-dATP + H2O = 2-oxo-dAMP + diphosphate + H(+)</text>
        <dbReference type="Rhea" id="RHEA:31583"/>
        <dbReference type="ChEBI" id="CHEBI:15377"/>
        <dbReference type="ChEBI" id="CHEBI:15378"/>
        <dbReference type="ChEBI" id="CHEBI:33019"/>
        <dbReference type="ChEBI" id="CHEBI:63212"/>
        <dbReference type="ChEBI" id="CHEBI:77897"/>
        <dbReference type="EC" id="3.6.1.56"/>
    </reaction>
    <physiologicalReaction direction="left-to-right" evidence="8">
        <dbReference type="Rhea" id="RHEA:31584"/>
    </physiologicalReaction>
</comment>
<comment type="cofactor">
    <cofactor evidence="1">
        <name>Mg(2+)</name>
        <dbReference type="ChEBI" id="CHEBI:18420"/>
    </cofactor>
</comment>
<evidence type="ECO:0000256" key="6">
    <source>
        <dbReference type="ARBA" id="ARBA00022842"/>
    </source>
</evidence>
<evidence type="ECO:0000256" key="11">
    <source>
        <dbReference type="ARBA" id="ARBA00026103"/>
    </source>
</evidence>
<comment type="catalytic activity">
    <reaction evidence="9">
        <text>8-oxo-dGTP + H2O = 8-oxo-dGMP + diphosphate + H(+)</text>
        <dbReference type="Rhea" id="RHEA:31575"/>
        <dbReference type="ChEBI" id="CHEBI:15377"/>
        <dbReference type="ChEBI" id="CHEBI:15378"/>
        <dbReference type="ChEBI" id="CHEBI:33019"/>
        <dbReference type="ChEBI" id="CHEBI:63224"/>
        <dbReference type="ChEBI" id="CHEBI:77896"/>
    </reaction>
    <physiologicalReaction direction="left-to-right" evidence="9">
        <dbReference type="Rhea" id="RHEA:31576"/>
    </physiologicalReaction>
</comment>
<dbReference type="EC" id="3.6.1.56" evidence="11"/>
<dbReference type="GO" id="GO:0042262">
    <property type="term" value="P:DNA protection"/>
    <property type="evidence" value="ECO:0007669"/>
    <property type="project" value="InterPro"/>
</dbReference>
<dbReference type="InterPro" id="IPR000086">
    <property type="entry name" value="NUDIX_hydrolase_dom"/>
</dbReference>
<dbReference type="AlphaFoldDB" id="K2F678"/>
<dbReference type="PANTHER" id="PTHR43758">
    <property type="entry name" value="7,8-DIHYDRO-8-OXOGUANINE TRIPHOSPHATASE"/>
    <property type="match status" value="1"/>
</dbReference>
<evidence type="ECO:0000256" key="7">
    <source>
        <dbReference type="ARBA" id="ARBA00024448"/>
    </source>
</evidence>
<evidence type="ECO:0000256" key="21">
    <source>
        <dbReference type="ARBA" id="ARBA00053094"/>
    </source>
</evidence>
<keyword evidence="6" id="KW-0460">Magnesium</keyword>
<dbReference type="InterPro" id="IPR003563">
    <property type="entry name" value="8ODP"/>
</dbReference>
<comment type="catalytic activity">
    <reaction evidence="19">
        <text>O(6)-methyl-dGTP + H2O = O(6)-methyl-dGMP + diphosphate + H(+)</text>
        <dbReference type="Rhea" id="RHEA:67600"/>
        <dbReference type="ChEBI" id="CHEBI:15377"/>
        <dbReference type="ChEBI" id="CHEBI:15378"/>
        <dbReference type="ChEBI" id="CHEBI:33019"/>
        <dbReference type="ChEBI" id="CHEBI:169974"/>
        <dbReference type="ChEBI" id="CHEBI:169975"/>
    </reaction>
    <physiologicalReaction direction="left-to-right" evidence="19">
        <dbReference type="Rhea" id="RHEA:67601"/>
    </physiologicalReaction>
</comment>
<evidence type="ECO:0000256" key="8">
    <source>
        <dbReference type="ARBA" id="ARBA00024459"/>
    </source>
</evidence>
<evidence type="ECO:0000256" key="5">
    <source>
        <dbReference type="ARBA" id="ARBA00022801"/>
    </source>
</evidence>
<evidence type="ECO:0000256" key="3">
    <source>
        <dbReference type="ARBA" id="ARBA00011245"/>
    </source>
</evidence>
<evidence type="ECO:0000256" key="16">
    <source>
        <dbReference type="ARBA" id="ARBA00031927"/>
    </source>
</evidence>
<keyword evidence="5" id="KW-0378">Hydrolase</keyword>
<evidence type="ECO:0000256" key="14">
    <source>
        <dbReference type="ARBA" id="ARBA00030634"/>
    </source>
</evidence>
<comment type="catalytic activity">
    <reaction evidence="7">
        <text>8-oxo-dATP + H2O = 8-oxo-dAMP + diphosphate + H(+)</text>
        <dbReference type="Rhea" id="RHEA:65396"/>
        <dbReference type="ChEBI" id="CHEBI:15377"/>
        <dbReference type="ChEBI" id="CHEBI:15378"/>
        <dbReference type="ChEBI" id="CHEBI:33019"/>
        <dbReference type="ChEBI" id="CHEBI:71361"/>
        <dbReference type="ChEBI" id="CHEBI:172871"/>
    </reaction>
    <physiologicalReaction direction="left-to-right" evidence="7">
        <dbReference type="Rhea" id="RHEA:65397"/>
    </physiologicalReaction>
</comment>
<protein>
    <recommendedName>
        <fullName evidence="12">Oxidized purine nucleoside triphosphate hydrolase</fullName>
        <ecNumber evidence="11">3.6.1.56</ecNumber>
    </recommendedName>
    <alternativeName>
        <fullName evidence="16">2-hydroxy-dATP diphosphatase</fullName>
    </alternativeName>
    <alternativeName>
        <fullName evidence="15">7,8-dihydro-8-oxoguanine triphosphatase</fullName>
    </alternativeName>
    <alternativeName>
        <fullName evidence="14">8-oxo-dGTPase</fullName>
    </alternativeName>
    <alternativeName>
        <fullName evidence="17">Methylated purine nucleoside triphosphate hydrolase</fullName>
    </alternativeName>
    <alternativeName>
        <fullName evidence="13">Nucleoside diphosphate-linked moiety X motif 1</fullName>
    </alternativeName>
</protein>
<dbReference type="PROSITE" id="PS51462">
    <property type="entry name" value="NUDIX"/>
    <property type="match status" value="1"/>
</dbReference>
<evidence type="ECO:0000256" key="9">
    <source>
        <dbReference type="ARBA" id="ARBA00024486"/>
    </source>
</evidence>
<dbReference type="GO" id="GO:0008828">
    <property type="term" value="F:dATP diphosphatase activity"/>
    <property type="evidence" value="ECO:0007669"/>
    <property type="project" value="UniProtKB-EC"/>
</dbReference>
<dbReference type="PRINTS" id="PR01403">
    <property type="entry name" value="8OXTPHPHTASE"/>
</dbReference>
<dbReference type="InterPro" id="IPR015797">
    <property type="entry name" value="NUDIX_hydrolase-like_dom_sf"/>
</dbReference>
<dbReference type="GO" id="GO:0046872">
    <property type="term" value="F:metal ion binding"/>
    <property type="evidence" value="ECO:0007669"/>
    <property type="project" value="UniProtKB-KW"/>
</dbReference>
<evidence type="ECO:0000256" key="13">
    <source>
        <dbReference type="ARBA" id="ARBA00029673"/>
    </source>
</evidence>
<sequence>MKQTTFAYLFNSEGQILLCMKKRWFWVGKWNWPGGKVDQNETTRQWAKRELQEETWINIPEEKLEFKGLLHFFYDWKPDWDQDTNVFIYKWYDWEFCETEEMLPKWYDIKDIPYDNMWIDDKIWLPVLINEEDFEFTFKFWEDWKIKEYQRHK</sequence>
<dbReference type="PANTHER" id="PTHR43758:SF2">
    <property type="entry name" value="OXIDIZED PURINE NUCLEOSIDE TRIPHOSPHATE HYDROLASE"/>
    <property type="match status" value="1"/>
</dbReference>
<comment type="catalytic activity">
    <reaction evidence="20">
        <text>N(6)-methyl-dATP + H2O = N(6)-methyl-dAMP + diphosphate + H(+)</text>
        <dbReference type="Rhea" id="RHEA:67604"/>
        <dbReference type="ChEBI" id="CHEBI:15377"/>
        <dbReference type="ChEBI" id="CHEBI:15378"/>
        <dbReference type="ChEBI" id="CHEBI:33019"/>
        <dbReference type="ChEBI" id="CHEBI:169976"/>
        <dbReference type="ChEBI" id="CHEBI:172872"/>
    </reaction>
    <physiologicalReaction direction="left-to-right" evidence="20">
        <dbReference type="Rhea" id="RHEA:67605"/>
    </physiologicalReaction>
</comment>
<comment type="catalytic activity">
    <reaction evidence="10">
        <text>2-oxo-ATP + H2O = 2-oxo-AMP + diphosphate + H(+)</text>
        <dbReference type="Rhea" id="RHEA:67392"/>
        <dbReference type="ChEBI" id="CHEBI:15377"/>
        <dbReference type="ChEBI" id="CHEBI:15378"/>
        <dbReference type="ChEBI" id="CHEBI:33019"/>
        <dbReference type="ChEBI" id="CHEBI:71395"/>
        <dbReference type="ChEBI" id="CHEBI:172878"/>
    </reaction>
    <physiologicalReaction direction="left-to-right" evidence="10">
        <dbReference type="Rhea" id="RHEA:67393"/>
    </physiologicalReaction>
</comment>
<evidence type="ECO:0000313" key="23">
    <source>
        <dbReference type="EMBL" id="EKE26576.1"/>
    </source>
</evidence>
<comment type="catalytic activity">
    <reaction evidence="18">
        <text>N(6)-methyl-ATP + H2O = N(6)-methyl-AMP + diphosphate + H(+)</text>
        <dbReference type="Rhea" id="RHEA:67608"/>
        <dbReference type="ChEBI" id="CHEBI:15377"/>
        <dbReference type="ChEBI" id="CHEBI:15378"/>
        <dbReference type="ChEBI" id="CHEBI:33019"/>
        <dbReference type="ChEBI" id="CHEBI:144842"/>
        <dbReference type="ChEBI" id="CHEBI:172873"/>
    </reaction>
    <physiologicalReaction direction="left-to-right" evidence="18">
        <dbReference type="Rhea" id="RHEA:67609"/>
    </physiologicalReaction>
</comment>
<evidence type="ECO:0000256" key="17">
    <source>
        <dbReference type="ARBA" id="ARBA00032071"/>
    </source>
</evidence>
<proteinExistence type="inferred from homology"/>
<evidence type="ECO:0000256" key="19">
    <source>
        <dbReference type="ARBA" id="ARBA00048894"/>
    </source>
</evidence>
<evidence type="ECO:0000256" key="1">
    <source>
        <dbReference type="ARBA" id="ARBA00001946"/>
    </source>
</evidence>
<evidence type="ECO:0000256" key="2">
    <source>
        <dbReference type="ARBA" id="ARBA00005582"/>
    </source>
</evidence>
<dbReference type="EMBL" id="AMFJ01000754">
    <property type="protein sequence ID" value="EKE26576.1"/>
    <property type="molecule type" value="Genomic_DNA"/>
</dbReference>
<evidence type="ECO:0000256" key="4">
    <source>
        <dbReference type="ARBA" id="ARBA00022723"/>
    </source>
</evidence>
<dbReference type="SUPFAM" id="SSF55811">
    <property type="entry name" value="Nudix"/>
    <property type="match status" value="1"/>
</dbReference>
<comment type="similarity">
    <text evidence="2">Belongs to the Nudix hydrolase family.</text>
</comment>
<accession>K2F678</accession>
<keyword evidence="4" id="KW-0479">Metal-binding</keyword>
<organism evidence="23">
    <name type="scientific">uncultured bacterium</name>
    <name type="common">gcode 4</name>
    <dbReference type="NCBI Taxonomy" id="1234023"/>
    <lineage>
        <taxon>Bacteria</taxon>
        <taxon>environmental samples</taxon>
    </lineage>
</organism>
<dbReference type="Gene3D" id="3.90.79.10">
    <property type="entry name" value="Nucleoside Triphosphate Pyrophosphohydrolase"/>
    <property type="match status" value="1"/>
</dbReference>
<feature type="domain" description="Nudix hydrolase" evidence="22">
    <location>
        <begin position="1"/>
        <end position="132"/>
    </location>
</feature>
<comment type="subunit">
    <text evidence="3">Monomer.</text>
</comment>
<name>K2F678_9BACT</name>
<dbReference type="GO" id="GO:0005737">
    <property type="term" value="C:cytoplasm"/>
    <property type="evidence" value="ECO:0007669"/>
    <property type="project" value="TreeGrafter"/>
</dbReference>
<evidence type="ECO:0000256" key="18">
    <source>
        <dbReference type="ARBA" id="ARBA00048002"/>
    </source>
</evidence>
<evidence type="ECO:0000256" key="15">
    <source>
        <dbReference type="ARBA" id="ARBA00030682"/>
    </source>
</evidence>
<gene>
    <name evidence="23" type="ORF">ACD_4C00238G0005</name>
</gene>
<comment type="function">
    <text evidence="21">Oxidized purine nucleoside triphosphate hydrolase which is a prominent sanitizer of the oxidized nucleotide pool. Catalyzes the hydrolysis of 2-oxo-dATP (2-hydroxy-dATP) into 2-oxo-dAMP. Also has a significant hydrolase activity toward 2-oxo-ATP, 8-oxo-dGTP and 8-oxo-dATP. Through the hydrolysis of oxidized purine nucleoside triphosphates, prevents their incorporation into DNA and the subsequent transversions A:T to C:G and G:C to T:A. Also catalyzes the hydrolysis of methylated purine nucleoside triphosphate preventing their integration into DNA. Through this antimutagenic activity protects cells from oxidative stress.</text>
</comment>
<evidence type="ECO:0000256" key="20">
    <source>
        <dbReference type="ARBA" id="ARBA00049032"/>
    </source>
</evidence>
<evidence type="ECO:0000256" key="12">
    <source>
        <dbReference type="ARBA" id="ARBA00026218"/>
    </source>
</evidence>
<evidence type="ECO:0000259" key="22">
    <source>
        <dbReference type="PROSITE" id="PS51462"/>
    </source>
</evidence>
<comment type="caution">
    <text evidence="23">The sequence shown here is derived from an EMBL/GenBank/DDBJ whole genome shotgun (WGS) entry which is preliminary data.</text>
</comment>
<dbReference type="GO" id="GO:0008413">
    <property type="term" value="F:8-oxo-7,8-dihydroguanosine triphosphate pyrophosphatase activity"/>
    <property type="evidence" value="ECO:0007669"/>
    <property type="project" value="InterPro"/>
</dbReference>
<reference evidence="23" key="1">
    <citation type="journal article" date="2012" name="Science">
        <title>Fermentation, hydrogen, and sulfur metabolism in multiple uncultivated bacterial phyla.</title>
        <authorList>
            <person name="Wrighton K.C."/>
            <person name="Thomas B.C."/>
            <person name="Sharon I."/>
            <person name="Miller C.S."/>
            <person name="Castelle C.J."/>
            <person name="VerBerkmoes N.C."/>
            <person name="Wilkins M.J."/>
            <person name="Hettich R.L."/>
            <person name="Lipton M.S."/>
            <person name="Williams K.H."/>
            <person name="Long P.E."/>
            <person name="Banfield J.F."/>
        </authorList>
    </citation>
    <scope>NUCLEOTIDE SEQUENCE [LARGE SCALE GENOMIC DNA]</scope>
</reference>
<evidence type="ECO:0000256" key="10">
    <source>
        <dbReference type="ARBA" id="ARBA00024596"/>
    </source>
</evidence>